<dbReference type="AlphaFoldDB" id="A0A565AQW9"/>
<evidence type="ECO:0000313" key="1">
    <source>
        <dbReference type="EMBL" id="VVA91741.1"/>
    </source>
</evidence>
<comment type="caution">
    <text evidence="1">The sequence shown here is derived from an EMBL/GenBank/DDBJ whole genome shotgun (WGS) entry which is preliminary data.</text>
</comment>
<keyword evidence="2" id="KW-1185">Reference proteome</keyword>
<proteinExistence type="predicted"/>
<organism evidence="1 2">
    <name type="scientific">Arabis nemorensis</name>
    <dbReference type="NCBI Taxonomy" id="586526"/>
    <lineage>
        <taxon>Eukaryota</taxon>
        <taxon>Viridiplantae</taxon>
        <taxon>Streptophyta</taxon>
        <taxon>Embryophyta</taxon>
        <taxon>Tracheophyta</taxon>
        <taxon>Spermatophyta</taxon>
        <taxon>Magnoliopsida</taxon>
        <taxon>eudicotyledons</taxon>
        <taxon>Gunneridae</taxon>
        <taxon>Pentapetalae</taxon>
        <taxon>rosids</taxon>
        <taxon>malvids</taxon>
        <taxon>Brassicales</taxon>
        <taxon>Brassicaceae</taxon>
        <taxon>Arabideae</taxon>
        <taxon>Arabis</taxon>
    </lineage>
</organism>
<protein>
    <submittedName>
        <fullName evidence="1">Uncharacterized protein</fullName>
    </submittedName>
</protein>
<accession>A0A565AQW9</accession>
<name>A0A565AQW9_9BRAS</name>
<reference evidence="1" key="1">
    <citation type="submission" date="2019-07" db="EMBL/GenBank/DDBJ databases">
        <authorList>
            <person name="Dittberner H."/>
        </authorList>
    </citation>
    <scope>NUCLEOTIDE SEQUENCE [LARGE SCALE GENOMIC DNA]</scope>
</reference>
<dbReference type="EMBL" id="CABITT030000001">
    <property type="protein sequence ID" value="VVA91741.1"/>
    <property type="molecule type" value="Genomic_DNA"/>
</dbReference>
<dbReference type="OrthoDB" id="1112852at2759"/>
<evidence type="ECO:0000313" key="2">
    <source>
        <dbReference type="Proteomes" id="UP000489600"/>
    </source>
</evidence>
<sequence>MMETSKGKGSSVCTEKIKMVIPNRHNEKLVGVLHETGSEEIVVLCHGFNSNKDNQILKKVSTALEKESISSFQ</sequence>
<dbReference type="Proteomes" id="UP000489600">
    <property type="component" value="Unassembled WGS sequence"/>
</dbReference>
<gene>
    <name evidence="1" type="ORF">ANE_LOCUS2186</name>
</gene>